<dbReference type="InterPro" id="IPR003595">
    <property type="entry name" value="Tyr_Pase_cat"/>
</dbReference>
<sequence>MALVAYAVAGTTIQIKDLDSRLSSLESEKGGNRAARSYLQEFEALVDVSDAICTKSSESLTEVEDSVYQNTSGTVDKTKNRLSNILPNQAFRPVLTAEAHREDTYINAVLVPNMTQDSQDILTQLPLPSTVTDFWRLVYQYDVGLIVAFETESNKSDETIAEFLPKSATEPFENDRHRVETRPLKESKYVDEFKLIVERKVVPGMDSSAAQTKKTLTLLQCKNTKLDPEAILEVQEEIRNCRPSGKSRVVYMCRNGADQCGLACVQSILLDRLDADECLVVPLVVGTIKAIRPQIIPTVDQYKCLYRVLRLAHESQNVYGNVG</sequence>
<evidence type="ECO:0000259" key="2">
    <source>
        <dbReference type="PROSITE" id="PS50056"/>
    </source>
</evidence>
<dbReference type="Pfam" id="PF00102">
    <property type="entry name" value="Y_phosphatase"/>
    <property type="match status" value="1"/>
</dbReference>
<organism evidence="3 4">
    <name type="scientific">Elysia marginata</name>
    <dbReference type="NCBI Taxonomy" id="1093978"/>
    <lineage>
        <taxon>Eukaryota</taxon>
        <taxon>Metazoa</taxon>
        <taxon>Spiralia</taxon>
        <taxon>Lophotrochozoa</taxon>
        <taxon>Mollusca</taxon>
        <taxon>Gastropoda</taxon>
        <taxon>Heterobranchia</taxon>
        <taxon>Euthyneura</taxon>
        <taxon>Panpulmonata</taxon>
        <taxon>Sacoglossa</taxon>
        <taxon>Placobranchoidea</taxon>
        <taxon>Plakobranchidae</taxon>
        <taxon>Elysia</taxon>
    </lineage>
</organism>
<dbReference type="Gene3D" id="3.90.190.10">
    <property type="entry name" value="Protein tyrosine phosphatase superfamily"/>
    <property type="match status" value="1"/>
</dbReference>
<dbReference type="PANTHER" id="PTHR19134:SF559">
    <property type="entry name" value="TYROSINE-PROTEIN PHOSPHATASE DOMAIN-CONTAINING PROTEIN"/>
    <property type="match status" value="1"/>
</dbReference>
<keyword evidence="4" id="KW-1185">Reference proteome</keyword>
<dbReference type="InterPro" id="IPR029021">
    <property type="entry name" value="Prot-tyrosine_phosphatase-like"/>
</dbReference>
<dbReference type="InterPro" id="IPR000387">
    <property type="entry name" value="Tyr_Pase_dom"/>
</dbReference>
<dbReference type="SUPFAM" id="SSF52799">
    <property type="entry name" value="(Phosphotyrosine protein) phosphatases II"/>
    <property type="match status" value="1"/>
</dbReference>
<comment type="caution">
    <text evidence="3">The sequence shown here is derived from an EMBL/GenBank/DDBJ whole genome shotgun (WGS) entry which is preliminary data.</text>
</comment>
<dbReference type="GO" id="GO:0004725">
    <property type="term" value="F:protein tyrosine phosphatase activity"/>
    <property type="evidence" value="ECO:0007669"/>
    <property type="project" value="InterPro"/>
</dbReference>
<dbReference type="InterPro" id="IPR050348">
    <property type="entry name" value="Protein-Tyr_Phosphatase"/>
</dbReference>
<feature type="domain" description="Tyrosine specific protein phosphatases" evidence="2">
    <location>
        <begin position="229"/>
        <end position="303"/>
    </location>
</feature>
<dbReference type="EMBL" id="BMAT01013531">
    <property type="protein sequence ID" value="GFS14729.1"/>
    <property type="molecule type" value="Genomic_DNA"/>
</dbReference>
<name>A0AAV4IVZ0_9GAST</name>
<dbReference type="Proteomes" id="UP000762676">
    <property type="component" value="Unassembled WGS sequence"/>
</dbReference>
<keyword evidence="3" id="KW-0675">Receptor</keyword>
<dbReference type="PROSITE" id="PS50056">
    <property type="entry name" value="TYR_PHOSPHATASE_2"/>
    <property type="match status" value="1"/>
</dbReference>
<dbReference type="InterPro" id="IPR000242">
    <property type="entry name" value="PTP_cat"/>
</dbReference>
<dbReference type="SMART" id="SM00404">
    <property type="entry name" value="PTPc_motif"/>
    <property type="match status" value="1"/>
</dbReference>
<reference evidence="3 4" key="1">
    <citation type="journal article" date="2021" name="Elife">
        <title>Chloroplast acquisition without the gene transfer in kleptoplastic sea slugs, Plakobranchus ocellatus.</title>
        <authorList>
            <person name="Maeda T."/>
            <person name="Takahashi S."/>
            <person name="Yoshida T."/>
            <person name="Shimamura S."/>
            <person name="Takaki Y."/>
            <person name="Nagai Y."/>
            <person name="Toyoda A."/>
            <person name="Suzuki Y."/>
            <person name="Arimoto A."/>
            <person name="Ishii H."/>
            <person name="Satoh N."/>
            <person name="Nishiyama T."/>
            <person name="Hasebe M."/>
            <person name="Maruyama T."/>
            <person name="Minagawa J."/>
            <person name="Obokata J."/>
            <person name="Shigenobu S."/>
        </authorList>
    </citation>
    <scope>NUCLEOTIDE SEQUENCE [LARGE SCALE GENOMIC DNA]</scope>
</reference>
<evidence type="ECO:0000313" key="4">
    <source>
        <dbReference type="Proteomes" id="UP000762676"/>
    </source>
</evidence>
<evidence type="ECO:0000259" key="1">
    <source>
        <dbReference type="PROSITE" id="PS50055"/>
    </source>
</evidence>
<dbReference type="PROSITE" id="PS50055">
    <property type="entry name" value="TYR_PHOSPHATASE_PTP"/>
    <property type="match status" value="1"/>
</dbReference>
<feature type="domain" description="Tyrosine-protein phosphatase" evidence="1">
    <location>
        <begin position="38"/>
        <end position="312"/>
    </location>
</feature>
<accession>A0AAV4IVZ0</accession>
<proteinExistence type="predicted"/>
<gene>
    <name evidence="3" type="ORF">ElyMa_006753400</name>
</gene>
<dbReference type="PANTHER" id="PTHR19134">
    <property type="entry name" value="RECEPTOR-TYPE TYROSINE-PROTEIN PHOSPHATASE"/>
    <property type="match status" value="1"/>
</dbReference>
<dbReference type="CDD" id="cd00047">
    <property type="entry name" value="PTPc"/>
    <property type="match status" value="1"/>
</dbReference>
<dbReference type="AlphaFoldDB" id="A0AAV4IVZ0"/>
<dbReference type="SMART" id="SM00194">
    <property type="entry name" value="PTPc"/>
    <property type="match status" value="1"/>
</dbReference>
<evidence type="ECO:0000313" key="3">
    <source>
        <dbReference type="EMBL" id="GFS14729.1"/>
    </source>
</evidence>
<protein>
    <submittedName>
        <fullName evidence="3">Receptor-type tyrosine-protein phosphatase alpha-like</fullName>
    </submittedName>
</protein>